<dbReference type="EMBL" id="CP158165">
    <property type="protein sequence ID" value="XBV27698.1"/>
    <property type="molecule type" value="Genomic_DNA"/>
</dbReference>
<protein>
    <submittedName>
        <fullName evidence="1">Uncharacterized protein</fullName>
    </submittedName>
</protein>
<evidence type="ECO:0000313" key="1">
    <source>
        <dbReference type="EMBL" id="XBV27698.1"/>
    </source>
</evidence>
<dbReference type="RefSeq" id="WP_350280481.1">
    <property type="nucleotide sequence ID" value="NZ_CP158165.1"/>
</dbReference>
<dbReference type="AlphaFoldDB" id="A0AAU7TL35"/>
<sequence>MTTEDHWVGNIGHLALADSALGALLTDILQALAQAAYPAPPAKVDVGLTTKQSVRKVERRAHSEPHLFPSQTGAWLLEVHEATELRNSILHAVAINRCANCGAASHFVHPRSGQHVDRTDEAIRNLTTQMLKLRERGIELAEEIAQRVNAQIVARARAAAEATNEIQNPPQVYPHRSVALCAECAGNGRGTITARLGTAIEIWPREKLRAEIERLKAEQATRSGETGNG</sequence>
<gene>
    <name evidence="1" type="ORF">ABN611_15010</name>
</gene>
<proteinExistence type="predicted"/>
<organism evidence="1">
    <name type="scientific">Kribbella sp. HUAS MG21</name>
    <dbReference type="NCBI Taxonomy" id="3160966"/>
    <lineage>
        <taxon>Bacteria</taxon>
        <taxon>Bacillati</taxon>
        <taxon>Actinomycetota</taxon>
        <taxon>Actinomycetes</taxon>
        <taxon>Propionibacteriales</taxon>
        <taxon>Kribbellaceae</taxon>
        <taxon>Kribbella</taxon>
    </lineage>
</organism>
<name>A0AAU7TL35_9ACTN</name>
<reference evidence="1" key="1">
    <citation type="submission" date="2024-06" db="EMBL/GenBank/DDBJ databases">
        <title>Kribbella sp. strain HUAS MG21 genome sequences.</title>
        <authorList>
            <person name="Mo P."/>
        </authorList>
    </citation>
    <scope>NUCLEOTIDE SEQUENCE</scope>
    <source>
        <strain evidence="1">HUAS MG21</strain>
    </source>
</reference>
<accession>A0AAU7TL35</accession>